<proteinExistence type="predicted"/>
<dbReference type="EMBL" id="CM037621">
    <property type="protein sequence ID" value="KAH8002382.1"/>
    <property type="molecule type" value="Genomic_DNA"/>
</dbReference>
<evidence type="ECO:0000313" key="2">
    <source>
        <dbReference type="Proteomes" id="UP000827872"/>
    </source>
</evidence>
<reference evidence="1" key="1">
    <citation type="submission" date="2021-08" db="EMBL/GenBank/DDBJ databases">
        <title>The first chromosome-level gecko genome reveals the dynamic sex chromosomes of Neotropical dwarf geckos (Sphaerodactylidae: Sphaerodactylus).</title>
        <authorList>
            <person name="Pinto B.J."/>
            <person name="Keating S.E."/>
            <person name="Gamble T."/>
        </authorList>
    </citation>
    <scope>NUCLEOTIDE SEQUENCE</scope>
    <source>
        <strain evidence="1">TG3544</strain>
    </source>
</reference>
<sequence length="101" mass="11929">MTHTYKRRKLSALTHLPFDRCEIFFFFGQKERGRKRRREGEMDRYSLFPTEITPVVLKRGKRQAGKRPAKRKADRSPQDCLGPTPREVVQRWVARNSSPPS</sequence>
<keyword evidence="2" id="KW-1185">Reference proteome</keyword>
<evidence type="ECO:0000313" key="1">
    <source>
        <dbReference type="EMBL" id="KAH8002382.1"/>
    </source>
</evidence>
<gene>
    <name evidence="1" type="ORF">K3G42_023729</name>
</gene>
<accession>A0ACB8FAM3</accession>
<comment type="caution">
    <text evidence="1">The sequence shown here is derived from an EMBL/GenBank/DDBJ whole genome shotgun (WGS) entry which is preliminary data.</text>
</comment>
<name>A0ACB8FAM3_9SAUR</name>
<protein>
    <submittedName>
        <fullName evidence="1">Uncharacterized protein</fullName>
    </submittedName>
</protein>
<organism evidence="1 2">
    <name type="scientific">Sphaerodactylus townsendi</name>
    <dbReference type="NCBI Taxonomy" id="933632"/>
    <lineage>
        <taxon>Eukaryota</taxon>
        <taxon>Metazoa</taxon>
        <taxon>Chordata</taxon>
        <taxon>Craniata</taxon>
        <taxon>Vertebrata</taxon>
        <taxon>Euteleostomi</taxon>
        <taxon>Lepidosauria</taxon>
        <taxon>Squamata</taxon>
        <taxon>Bifurcata</taxon>
        <taxon>Gekkota</taxon>
        <taxon>Sphaerodactylidae</taxon>
        <taxon>Sphaerodactylus</taxon>
    </lineage>
</organism>
<dbReference type="Proteomes" id="UP000827872">
    <property type="component" value="Linkage Group LG08"/>
</dbReference>